<sequence>MFSVFPYIFSLKNIITYFTEFSNKYQTNSVSFRKFFGKIYLD</sequence>
<organism evidence="1 2">
    <name type="scientific">Streptococcus mitis</name>
    <dbReference type="NCBI Taxonomy" id="28037"/>
    <lineage>
        <taxon>Bacteria</taxon>
        <taxon>Bacillati</taxon>
        <taxon>Bacillota</taxon>
        <taxon>Bacilli</taxon>
        <taxon>Lactobacillales</taxon>
        <taxon>Streptococcaceae</taxon>
        <taxon>Streptococcus</taxon>
        <taxon>Streptococcus mitis group</taxon>
    </lineage>
</organism>
<dbReference type="Proteomes" id="UP000028090">
    <property type="component" value="Unassembled WGS sequence"/>
</dbReference>
<protein>
    <submittedName>
        <fullName evidence="1">Uncharacterized protein</fullName>
    </submittedName>
</protein>
<reference evidence="1 2" key="1">
    <citation type="submission" date="2014-05" db="EMBL/GenBank/DDBJ databases">
        <authorList>
            <person name="Daugherty S.C."/>
            <person name="Tallon L.J."/>
            <person name="Sadzewicz L."/>
            <person name="Kilian M."/>
            <person name="Tettelin H."/>
        </authorList>
    </citation>
    <scope>NUCLEOTIDE SEQUENCE [LARGE SCALE GENOMIC DNA]</scope>
    <source>
        <strain evidence="1 2">SK629</strain>
    </source>
</reference>
<dbReference type="EMBL" id="JPFU01000014">
    <property type="protein sequence ID" value="KEQ34093.1"/>
    <property type="molecule type" value="Genomic_DNA"/>
</dbReference>
<proteinExistence type="predicted"/>
<accession>A0A081PTS0</accession>
<comment type="caution">
    <text evidence="1">The sequence shown here is derived from an EMBL/GenBank/DDBJ whole genome shotgun (WGS) entry which is preliminary data.</text>
</comment>
<evidence type="ECO:0000313" key="1">
    <source>
        <dbReference type="EMBL" id="KEQ34093.1"/>
    </source>
</evidence>
<gene>
    <name evidence="1" type="ORF">SK629_1867</name>
</gene>
<name>A0A081PTS0_STRMT</name>
<evidence type="ECO:0000313" key="2">
    <source>
        <dbReference type="Proteomes" id="UP000028090"/>
    </source>
</evidence>
<dbReference type="AlphaFoldDB" id="A0A081PTS0"/>